<dbReference type="GO" id="GO:0016747">
    <property type="term" value="F:acyltransferase activity, transferring groups other than amino-acyl groups"/>
    <property type="evidence" value="ECO:0007669"/>
    <property type="project" value="InterPro"/>
</dbReference>
<organism evidence="2 3">
    <name type="scientific">Actinobaculum massiliense ACS-171-V-Col2</name>
    <dbReference type="NCBI Taxonomy" id="883066"/>
    <lineage>
        <taxon>Bacteria</taxon>
        <taxon>Bacillati</taxon>
        <taxon>Actinomycetota</taxon>
        <taxon>Actinomycetes</taxon>
        <taxon>Actinomycetales</taxon>
        <taxon>Actinomycetaceae</taxon>
        <taxon>Actinobaculum</taxon>
    </lineage>
</organism>
<accession>K9EHH0</accession>
<name>K9EHH0_9ACTO</name>
<dbReference type="RefSeq" id="WP_007000424.1">
    <property type="nucleotide sequence ID" value="NZ_JH992955.1"/>
</dbReference>
<gene>
    <name evidence="2" type="ORF">HMPREF9233_00206</name>
</gene>
<dbReference type="InterPro" id="IPR016181">
    <property type="entry name" value="Acyl_CoA_acyltransferase"/>
</dbReference>
<dbReference type="HOGENOM" id="CLU_086566_0_0_11"/>
<dbReference type="eggNOG" id="COG3393">
    <property type="taxonomic scope" value="Bacteria"/>
</dbReference>
<evidence type="ECO:0000313" key="2">
    <source>
        <dbReference type="EMBL" id="EKU96118.1"/>
    </source>
</evidence>
<dbReference type="PANTHER" id="PTHR43617">
    <property type="entry name" value="L-AMINO ACID N-ACETYLTRANSFERASE"/>
    <property type="match status" value="1"/>
</dbReference>
<dbReference type="PROSITE" id="PS51186">
    <property type="entry name" value="GNAT"/>
    <property type="match status" value="1"/>
</dbReference>
<comment type="caution">
    <text evidence="2">The sequence shown here is derived from an EMBL/GenBank/DDBJ whole genome shotgun (WGS) entry which is preliminary data.</text>
</comment>
<dbReference type="Pfam" id="PF00583">
    <property type="entry name" value="Acetyltransf_1"/>
    <property type="match status" value="1"/>
</dbReference>
<keyword evidence="3" id="KW-1185">Reference proteome</keyword>
<dbReference type="Gene3D" id="3.40.630.30">
    <property type="match status" value="1"/>
</dbReference>
<proteinExistence type="predicted"/>
<dbReference type="PATRIC" id="fig|883066.3.peg.208"/>
<dbReference type="AlphaFoldDB" id="K9EHH0"/>
<evidence type="ECO:0000259" key="1">
    <source>
        <dbReference type="PROSITE" id="PS51186"/>
    </source>
</evidence>
<dbReference type="SUPFAM" id="SSF55729">
    <property type="entry name" value="Acyl-CoA N-acyltransferases (Nat)"/>
    <property type="match status" value="1"/>
</dbReference>
<dbReference type="InterPro" id="IPR050276">
    <property type="entry name" value="MshD_Acetyltransferase"/>
</dbReference>
<dbReference type="STRING" id="202789.GCA_001457435_00279"/>
<dbReference type="Pfam" id="PF13312">
    <property type="entry name" value="DUF4081"/>
    <property type="match status" value="1"/>
</dbReference>
<reference evidence="2 3" key="1">
    <citation type="submission" date="2012-09" db="EMBL/GenBank/DDBJ databases">
        <title>The Genome Sequence of Actinobaculum massiliae ACS-171-V-COL2.</title>
        <authorList>
            <consortium name="The Broad Institute Genome Sequencing Platform"/>
            <person name="Earl A."/>
            <person name="Ward D."/>
            <person name="Feldgarden M."/>
            <person name="Gevers D."/>
            <person name="Saerens B."/>
            <person name="Vaneechoutte M."/>
            <person name="Walker B."/>
            <person name="Young S.K."/>
            <person name="Zeng Q."/>
            <person name="Gargeya S."/>
            <person name="Fitzgerald M."/>
            <person name="Haas B."/>
            <person name="Abouelleil A."/>
            <person name="Alvarado L."/>
            <person name="Arachchi H.M."/>
            <person name="Berlin A."/>
            <person name="Chapman S.B."/>
            <person name="Goldberg J."/>
            <person name="Griggs A."/>
            <person name="Gujja S."/>
            <person name="Hansen M."/>
            <person name="Howarth C."/>
            <person name="Imamovic A."/>
            <person name="Larimer J."/>
            <person name="McCowen C."/>
            <person name="Montmayeur A."/>
            <person name="Murphy C."/>
            <person name="Neiman D."/>
            <person name="Pearson M."/>
            <person name="Priest M."/>
            <person name="Roberts A."/>
            <person name="Saif S."/>
            <person name="Shea T."/>
            <person name="Sisk P."/>
            <person name="Sykes S."/>
            <person name="Wortman J."/>
            <person name="Nusbaum C."/>
            <person name="Birren B."/>
        </authorList>
    </citation>
    <scope>NUCLEOTIDE SEQUENCE [LARGE SCALE GENOMIC DNA]</scope>
    <source>
        <strain evidence="3">ACS-171-V-Col2</strain>
    </source>
</reference>
<dbReference type="InterPro" id="IPR000182">
    <property type="entry name" value="GNAT_dom"/>
</dbReference>
<dbReference type="CDD" id="cd04301">
    <property type="entry name" value="NAT_SF"/>
    <property type="match status" value="1"/>
</dbReference>
<dbReference type="Proteomes" id="UP000009888">
    <property type="component" value="Unassembled WGS sequence"/>
</dbReference>
<dbReference type="EMBL" id="AGWL01000001">
    <property type="protein sequence ID" value="EKU96118.1"/>
    <property type="molecule type" value="Genomic_DNA"/>
</dbReference>
<protein>
    <recommendedName>
        <fullName evidence="1">N-acetyltransferase domain-containing protein</fullName>
    </recommendedName>
</protein>
<evidence type="ECO:0000313" key="3">
    <source>
        <dbReference type="Proteomes" id="UP000009888"/>
    </source>
</evidence>
<sequence length="287" mass="31692">MSPLRWPGRSIATLRNLRTLEKDKVYEFFARDPVNSVIARVNVERMSSRSASLLAQCGDSGEILAVAWDGGNVIPLGFSEDGLDELAASLLSRRRIATSLVGPADQVLGLWRRLEKSWGPARDVRECQYSMVMTEKSRVKPDSAVRPALSEEAPLVLPASVAMFTEEVGYNPMIYGNSYAYHVGVLIDRGLTFVRTECDESGQEKVVFKADVGALAGGVAQIQGVWVDPHWRGQGIGTHAMAAVVEFVLKYIAPTVSLYVNDYNVHAVRLYETVGFTRREDWATILL</sequence>
<dbReference type="InterPro" id="IPR025289">
    <property type="entry name" value="DUF4081"/>
</dbReference>
<feature type="domain" description="N-acetyltransferase" evidence="1">
    <location>
        <begin position="217"/>
        <end position="287"/>
    </location>
</feature>